<accession>A0ABP7SK85</accession>
<feature type="domain" description="Isochorismatase-like" evidence="2">
    <location>
        <begin position="20"/>
        <end position="202"/>
    </location>
</feature>
<dbReference type="Gene3D" id="3.40.50.850">
    <property type="entry name" value="Isochorismatase-like"/>
    <property type="match status" value="1"/>
</dbReference>
<proteinExistence type="predicted"/>
<dbReference type="PANTHER" id="PTHR43540:SF6">
    <property type="entry name" value="ISOCHORISMATASE-LIKE DOMAIN-CONTAINING PROTEIN"/>
    <property type="match status" value="1"/>
</dbReference>
<dbReference type="EMBL" id="BAAAZX010000021">
    <property type="protein sequence ID" value="GAA4012946.1"/>
    <property type="molecule type" value="Genomic_DNA"/>
</dbReference>
<dbReference type="GO" id="GO:0016787">
    <property type="term" value="F:hydrolase activity"/>
    <property type="evidence" value="ECO:0007669"/>
    <property type="project" value="UniProtKB-KW"/>
</dbReference>
<name>A0ABP7SK85_9ACTN</name>
<dbReference type="InterPro" id="IPR000868">
    <property type="entry name" value="Isochorismatase-like_dom"/>
</dbReference>
<dbReference type="Proteomes" id="UP001500456">
    <property type="component" value="Unassembled WGS sequence"/>
</dbReference>
<dbReference type="RefSeq" id="WP_345568085.1">
    <property type="nucleotide sequence ID" value="NZ_BAAAZX010000021.1"/>
</dbReference>
<gene>
    <name evidence="3" type="ORF">GCM10022232_63890</name>
</gene>
<evidence type="ECO:0000313" key="3">
    <source>
        <dbReference type="EMBL" id="GAA4012946.1"/>
    </source>
</evidence>
<evidence type="ECO:0000259" key="2">
    <source>
        <dbReference type="Pfam" id="PF00857"/>
    </source>
</evidence>
<sequence>MNKTFYTDRSIANSMDPKRTALIIVDMQNDFGHPDGYLGKMGQDVSAVLGTVPTLVDLVEAARQAGVLVVWTKNEALPAGRSDSPAWLAFKGTAFELDAPTYTLKDSWGQKFLEPLEPREDEPVVVKYRSSAFDHTALDLILRANGIETVVVCGCATDACVESTARSAAYHDYYTQVASDCVASTRPQMHEDAMRVFELFFTTADSKEFASSWLKDRDVATSTD</sequence>
<comment type="caution">
    <text evidence="3">The sequence shown here is derived from an EMBL/GenBank/DDBJ whole genome shotgun (WGS) entry which is preliminary data.</text>
</comment>
<evidence type="ECO:0000313" key="4">
    <source>
        <dbReference type="Proteomes" id="UP001500456"/>
    </source>
</evidence>
<keyword evidence="4" id="KW-1185">Reference proteome</keyword>
<evidence type="ECO:0000256" key="1">
    <source>
        <dbReference type="ARBA" id="ARBA00022801"/>
    </source>
</evidence>
<dbReference type="SUPFAM" id="SSF52499">
    <property type="entry name" value="Isochorismatase-like hydrolases"/>
    <property type="match status" value="1"/>
</dbReference>
<dbReference type="PANTHER" id="PTHR43540">
    <property type="entry name" value="PEROXYUREIDOACRYLATE/UREIDOACRYLATE AMIDOHYDROLASE-RELATED"/>
    <property type="match status" value="1"/>
</dbReference>
<reference evidence="4" key="1">
    <citation type="journal article" date="2019" name="Int. J. Syst. Evol. Microbiol.">
        <title>The Global Catalogue of Microorganisms (GCM) 10K type strain sequencing project: providing services to taxonomists for standard genome sequencing and annotation.</title>
        <authorList>
            <consortium name="The Broad Institute Genomics Platform"/>
            <consortium name="The Broad Institute Genome Sequencing Center for Infectious Disease"/>
            <person name="Wu L."/>
            <person name="Ma J."/>
        </authorList>
    </citation>
    <scope>NUCLEOTIDE SEQUENCE [LARGE SCALE GENOMIC DNA]</scope>
    <source>
        <strain evidence="4">JCM 16924</strain>
    </source>
</reference>
<organism evidence="3 4">
    <name type="scientific">Streptomyces plumbiresistens</name>
    <dbReference type="NCBI Taxonomy" id="511811"/>
    <lineage>
        <taxon>Bacteria</taxon>
        <taxon>Bacillati</taxon>
        <taxon>Actinomycetota</taxon>
        <taxon>Actinomycetes</taxon>
        <taxon>Kitasatosporales</taxon>
        <taxon>Streptomycetaceae</taxon>
        <taxon>Streptomyces</taxon>
    </lineage>
</organism>
<protein>
    <submittedName>
        <fullName evidence="3">Cysteine hydrolase</fullName>
    </submittedName>
</protein>
<keyword evidence="1 3" id="KW-0378">Hydrolase</keyword>
<dbReference type="Pfam" id="PF00857">
    <property type="entry name" value="Isochorismatase"/>
    <property type="match status" value="1"/>
</dbReference>
<dbReference type="InterPro" id="IPR036380">
    <property type="entry name" value="Isochorismatase-like_sf"/>
</dbReference>
<dbReference type="InterPro" id="IPR050272">
    <property type="entry name" value="Isochorismatase-like_hydrls"/>
</dbReference>
<dbReference type="CDD" id="cd00431">
    <property type="entry name" value="cysteine_hydrolases"/>
    <property type="match status" value="1"/>
</dbReference>